<organism evidence="3 4">
    <name type="scientific">Wickerhamomyces pijperi</name>
    <name type="common">Yeast</name>
    <name type="synonym">Pichia pijperi</name>
    <dbReference type="NCBI Taxonomy" id="599730"/>
    <lineage>
        <taxon>Eukaryota</taxon>
        <taxon>Fungi</taxon>
        <taxon>Dikarya</taxon>
        <taxon>Ascomycota</taxon>
        <taxon>Saccharomycotina</taxon>
        <taxon>Saccharomycetes</taxon>
        <taxon>Phaffomycetales</taxon>
        <taxon>Wickerhamomycetaceae</taxon>
        <taxon>Wickerhamomyces</taxon>
    </lineage>
</organism>
<dbReference type="GO" id="GO:0019825">
    <property type="term" value="F:oxygen binding"/>
    <property type="evidence" value="ECO:0007669"/>
    <property type="project" value="InterPro"/>
</dbReference>
<dbReference type="InterPro" id="IPR009050">
    <property type="entry name" value="Globin-like_sf"/>
</dbReference>
<feature type="compositionally biased region" description="Low complexity" evidence="1">
    <location>
        <begin position="282"/>
        <end position="293"/>
    </location>
</feature>
<proteinExistence type="predicted"/>
<dbReference type="Gene3D" id="1.10.490.10">
    <property type="entry name" value="Globins"/>
    <property type="match status" value="1"/>
</dbReference>
<dbReference type="AlphaFoldDB" id="A0A9P8TEE8"/>
<dbReference type="OrthoDB" id="436496at2759"/>
<dbReference type="Proteomes" id="UP000774326">
    <property type="component" value="Unassembled WGS sequence"/>
</dbReference>
<dbReference type="InterPro" id="IPR000971">
    <property type="entry name" value="Globin"/>
</dbReference>
<accession>A0A9P8TEE8</accession>
<name>A0A9P8TEE8_WICPI</name>
<dbReference type="InterPro" id="IPR044399">
    <property type="entry name" value="Mb-like_M"/>
</dbReference>
<dbReference type="CDD" id="cd01040">
    <property type="entry name" value="Mb-like"/>
    <property type="match status" value="1"/>
</dbReference>
<feature type="domain" description="Globin" evidence="2">
    <location>
        <begin position="74"/>
        <end position="225"/>
    </location>
</feature>
<feature type="region of interest" description="Disordered" evidence="1">
    <location>
        <begin position="242"/>
        <end position="261"/>
    </location>
</feature>
<reference evidence="3" key="2">
    <citation type="submission" date="2021-01" db="EMBL/GenBank/DDBJ databases">
        <authorList>
            <person name="Schikora-Tamarit M.A."/>
        </authorList>
    </citation>
    <scope>NUCLEOTIDE SEQUENCE</scope>
    <source>
        <strain evidence="3">CBS2887</strain>
    </source>
</reference>
<protein>
    <recommendedName>
        <fullName evidence="2">Globin domain-containing protein</fullName>
    </recommendedName>
</protein>
<feature type="region of interest" description="Disordered" evidence="1">
    <location>
        <begin position="273"/>
        <end position="357"/>
    </location>
</feature>
<comment type="caution">
    <text evidence="3">The sequence shown here is derived from an EMBL/GenBank/DDBJ whole genome shotgun (WGS) entry which is preliminary data.</text>
</comment>
<keyword evidence="4" id="KW-1185">Reference proteome</keyword>
<dbReference type="GO" id="GO:0046210">
    <property type="term" value="P:nitric oxide catabolic process"/>
    <property type="evidence" value="ECO:0007669"/>
    <property type="project" value="TreeGrafter"/>
</dbReference>
<dbReference type="PANTHER" id="PTHR43396:SF6">
    <property type="entry name" value="ABL201WP"/>
    <property type="match status" value="1"/>
</dbReference>
<dbReference type="InterPro" id="IPR012292">
    <property type="entry name" value="Globin/Proto"/>
</dbReference>
<sequence>MASYFFIASESVQHRRENLPPAIKFSPKKELQEEEKAKEEPVVRMVLNNYGELSSERSLFTYNPEGFHTQIKLDLTPHEIDLIRKTWSEMIQDEGASNGNTSKVSINSITATLFCVQFYSNLIAATPELEKMFPSIKHQAISLSGVISTAIVNLDQLDKLDDYLSNLGKRHSRILGIEPEHFELMGAAMLKTFKDRFGAKFTLDLEKCWTRLFTYLSNQLLQMGIDPVMRLDVNYHTITPRSSIHGKSSHGSPHEGDNFSVASLGTRASSVSSVETQQSFARQQQSSLTQLRQGSVSTSKTGTGIASSTSQQNYPPPQSSVRQNHLNKIISSNKKKFTNDQSSLGSSGSTEEKCSIM</sequence>
<reference evidence="3" key="1">
    <citation type="journal article" date="2021" name="Open Biol.">
        <title>Shared evolutionary footprints suggest mitochondrial oxidative damage underlies multiple complex I losses in fungi.</title>
        <authorList>
            <person name="Schikora-Tamarit M.A."/>
            <person name="Marcet-Houben M."/>
            <person name="Nosek J."/>
            <person name="Gabaldon T."/>
        </authorList>
    </citation>
    <scope>NUCLEOTIDE SEQUENCE</scope>
    <source>
        <strain evidence="3">CBS2887</strain>
    </source>
</reference>
<dbReference type="GO" id="GO:0071949">
    <property type="term" value="F:FAD binding"/>
    <property type="evidence" value="ECO:0007669"/>
    <property type="project" value="TreeGrafter"/>
</dbReference>
<dbReference type="SUPFAM" id="SSF46458">
    <property type="entry name" value="Globin-like"/>
    <property type="match status" value="1"/>
</dbReference>
<dbReference type="EMBL" id="JAEUBG010005227">
    <property type="protein sequence ID" value="KAH3676518.1"/>
    <property type="molecule type" value="Genomic_DNA"/>
</dbReference>
<evidence type="ECO:0000256" key="1">
    <source>
        <dbReference type="SAM" id="MobiDB-lite"/>
    </source>
</evidence>
<dbReference type="GO" id="GO:0071500">
    <property type="term" value="P:cellular response to nitrosative stress"/>
    <property type="evidence" value="ECO:0007669"/>
    <property type="project" value="TreeGrafter"/>
</dbReference>
<evidence type="ECO:0000313" key="3">
    <source>
        <dbReference type="EMBL" id="KAH3676518.1"/>
    </source>
</evidence>
<feature type="compositionally biased region" description="Polar residues" evidence="1">
    <location>
        <begin position="294"/>
        <end position="332"/>
    </location>
</feature>
<dbReference type="PROSITE" id="PS01033">
    <property type="entry name" value="GLOBIN"/>
    <property type="match status" value="1"/>
</dbReference>
<evidence type="ECO:0000313" key="4">
    <source>
        <dbReference type="Proteomes" id="UP000774326"/>
    </source>
</evidence>
<dbReference type="PANTHER" id="PTHR43396">
    <property type="entry name" value="FLAVOHEMOPROTEIN"/>
    <property type="match status" value="1"/>
</dbReference>
<dbReference type="GO" id="GO:0008941">
    <property type="term" value="F:nitric oxide dioxygenase NAD(P)H activity"/>
    <property type="evidence" value="ECO:0007669"/>
    <property type="project" value="TreeGrafter"/>
</dbReference>
<dbReference type="GO" id="GO:0020037">
    <property type="term" value="F:heme binding"/>
    <property type="evidence" value="ECO:0007669"/>
    <property type="project" value="InterPro"/>
</dbReference>
<feature type="compositionally biased region" description="Polar residues" evidence="1">
    <location>
        <begin position="242"/>
        <end position="251"/>
    </location>
</feature>
<evidence type="ECO:0000259" key="2">
    <source>
        <dbReference type="PROSITE" id="PS01033"/>
    </source>
</evidence>
<feature type="compositionally biased region" description="Polar residues" evidence="1">
    <location>
        <begin position="339"/>
        <end position="349"/>
    </location>
</feature>
<gene>
    <name evidence="3" type="ORF">WICPIJ_009049</name>
</gene>
<dbReference type="Pfam" id="PF00042">
    <property type="entry name" value="Globin"/>
    <property type="match status" value="1"/>
</dbReference>